<dbReference type="InterPro" id="IPR005123">
    <property type="entry name" value="Oxoglu/Fe-dep_dioxygenase_dom"/>
</dbReference>
<keyword evidence="1 6" id="KW-0479">Metal-binding</keyword>
<dbReference type="AlphaFoldDB" id="A0AAV7ETA5"/>
<gene>
    <name evidence="8" type="ORF">H6P81_004605</name>
</gene>
<dbReference type="GO" id="GO:0016491">
    <property type="term" value="F:oxidoreductase activity"/>
    <property type="evidence" value="ECO:0007669"/>
    <property type="project" value="UniProtKB-KW"/>
</dbReference>
<keyword evidence="2 6" id="KW-0408">Iron</keyword>
<dbReference type="Pfam" id="PF14226">
    <property type="entry name" value="DIOX_N"/>
    <property type="match status" value="1"/>
</dbReference>
<evidence type="ECO:0000256" key="5">
    <source>
        <dbReference type="ARBA" id="ARBA00076740"/>
    </source>
</evidence>
<dbReference type="PROSITE" id="PS51471">
    <property type="entry name" value="FE2OG_OXY"/>
    <property type="match status" value="1"/>
</dbReference>
<keyword evidence="9" id="KW-1185">Reference proteome</keyword>
<comment type="caution">
    <text evidence="8">The sequence shown here is derived from an EMBL/GenBank/DDBJ whole genome shotgun (WGS) entry which is preliminary data.</text>
</comment>
<dbReference type="EMBL" id="JAINDJ010000003">
    <property type="protein sequence ID" value="KAG9451701.1"/>
    <property type="molecule type" value="Genomic_DNA"/>
</dbReference>
<comment type="function">
    <text evidence="3">2-oxoglutarate-dependent dioxygenase essential for auxin catabolism and maintenance of auxin homeostasis in reproductive organs. Catalyzes the irreversible oxidation of indole-3-acetic acid (IAA) to the biologically inactive 2-oxoindole-3-acetic acid (OxIAA).</text>
</comment>
<dbReference type="PANTHER" id="PTHR47990">
    <property type="entry name" value="2-OXOGLUTARATE (2OG) AND FE(II)-DEPENDENT OXYGENASE SUPERFAMILY PROTEIN-RELATED"/>
    <property type="match status" value="1"/>
</dbReference>
<organism evidence="8 9">
    <name type="scientific">Aristolochia fimbriata</name>
    <name type="common">White veined hardy Dutchman's pipe vine</name>
    <dbReference type="NCBI Taxonomy" id="158543"/>
    <lineage>
        <taxon>Eukaryota</taxon>
        <taxon>Viridiplantae</taxon>
        <taxon>Streptophyta</taxon>
        <taxon>Embryophyta</taxon>
        <taxon>Tracheophyta</taxon>
        <taxon>Spermatophyta</taxon>
        <taxon>Magnoliopsida</taxon>
        <taxon>Magnoliidae</taxon>
        <taxon>Piperales</taxon>
        <taxon>Aristolochiaceae</taxon>
        <taxon>Aristolochia</taxon>
    </lineage>
</organism>
<accession>A0AAV7ETA5</accession>
<evidence type="ECO:0000256" key="3">
    <source>
        <dbReference type="ARBA" id="ARBA00054658"/>
    </source>
</evidence>
<feature type="domain" description="Fe2OG dioxygenase" evidence="7">
    <location>
        <begin position="143"/>
        <end position="245"/>
    </location>
</feature>
<name>A0AAV7ETA5_ARIFI</name>
<dbReference type="InterPro" id="IPR026992">
    <property type="entry name" value="DIOX_N"/>
</dbReference>
<protein>
    <recommendedName>
        <fullName evidence="4">2-oxoglutarate-dependent dioxygenase DAO</fullName>
    </recommendedName>
    <alternativeName>
        <fullName evidence="5">Protein DIOXYGENASE FOR AUXIN OXIDATION</fullName>
    </alternativeName>
</protein>
<sequence length="309" mass="34172">MVAIPVIDLDDFPRQSKELVEACEKWGCFRVINHKIPESLLSELKSVAQSFFDRPEEIKSRNSGGPPGSGYMPRSSDYPIYEALGLFDIAADDVVDTFCSQLDATPQEREVFKSYANKLQELASEIGDKIEEGMGLSSGLLRGWTCQLRLNKYHFTEETVGSLGVPPHTDPGFLTVLQEDDAIGGLQFKDDSGNFVDVDPLPGSILLQLGDIAKVWSNGRFRPVLHRVACYEAATRFSVVMFVLAPPKGKPIEAPPELVESDGYRLYRPFEYQEMRNLRQSVKYRAGEALPLFAVDQATDGGAATGLSN</sequence>
<dbReference type="Pfam" id="PF03171">
    <property type="entry name" value="2OG-FeII_Oxy"/>
    <property type="match status" value="1"/>
</dbReference>
<dbReference type="InterPro" id="IPR050231">
    <property type="entry name" value="Iron_ascorbate_oxido_reductase"/>
</dbReference>
<keyword evidence="6" id="KW-0560">Oxidoreductase</keyword>
<dbReference type="GO" id="GO:0046872">
    <property type="term" value="F:metal ion binding"/>
    <property type="evidence" value="ECO:0007669"/>
    <property type="project" value="UniProtKB-KW"/>
</dbReference>
<evidence type="ECO:0000256" key="2">
    <source>
        <dbReference type="ARBA" id="ARBA00023004"/>
    </source>
</evidence>
<dbReference type="InterPro" id="IPR027443">
    <property type="entry name" value="IPNS-like_sf"/>
</dbReference>
<evidence type="ECO:0000256" key="6">
    <source>
        <dbReference type="RuleBase" id="RU003682"/>
    </source>
</evidence>
<dbReference type="FunFam" id="2.60.120.330:FF:000017">
    <property type="entry name" value="2-oxoglutarate-dependent dioxygenase DAO"/>
    <property type="match status" value="1"/>
</dbReference>
<dbReference type="InterPro" id="IPR044861">
    <property type="entry name" value="IPNS-like_FE2OG_OXY"/>
</dbReference>
<evidence type="ECO:0000256" key="4">
    <source>
        <dbReference type="ARBA" id="ARBA00074102"/>
    </source>
</evidence>
<dbReference type="Proteomes" id="UP000825729">
    <property type="component" value="Unassembled WGS sequence"/>
</dbReference>
<reference evidence="8 9" key="1">
    <citation type="submission" date="2021-07" db="EMBL/GenBank/DDBJ databases">
        <title>The Aristolochia fimbriata genome: insights into angiosperm evolution, floral development and chemical biosynthesis.</title>
        <authorList>
            <person name="Jiao Y."/>
        </authorList>
    </citation>
    <scope>NUCLEOTIDE SEQUENCE [LARGE SCALE GENOMIC DNA]</scope>
    <source>
        <strain evidence="8">IBCAS-2021</strain>
        <tissue evidence="8">Leaf</tissue>
    </source>
</reference>
<evidence type="ECO:0000313" key="9">
    <source>
        <dbReference type="Proteomes" id="UP000825729"/>
    </source>
</evidence>
<comment type="similarity">
    <text evidence="6">Belongs to the iron/ascorbate-dependent oxidoreductase family.</text>
</comment>
<evidence type="ECO:0000259" key="7">
    <source>
        <dbReference type="PROSITE" id="PS51471"/>
    </source>
</evidence>
<evidence type="ECO:0000256" key="1">
    <source>
        <dbReference type="ARBA" id="ARBA00022723"/>
    </source>
</evidence>
<dbReference type="Gene3D" id="2.60.120.330">
    <property type="entry name" value="B-lactam Antibiotic, Isopenicillin N Synthase, Chain"/>
    <property type="match status" value="1"/>
</dbReference>
<proteinExistence type="inferred from homology"/>
<dbReference type="SUPFAM" id="SSF51197">
    <property type="entry name" value="Clavaminate synthase-like"/>
    <property type="match status" value="1"/>
</dbReference>
<evidence type="ECO:0000313" key="8">
    <source>
        <dbReference type="EMBL" id="KAG9451701.1"/>
    </source>
</evidence>